<keyword evidence="1" id="KW-0732">Signal</keyword>
<reference evidence="2" key="1">
    <citation type="journal article" date="2017" name="Genome Announc.">
        <title>High-Quality Whole-Genome Sequences of the Oligo-Mouse-Microbiota Bacterial Community.</title>
        <authorList>
            <person name="Garzetti D."/>
            <person name="Brugiroux S."/>
            <person name="Bunk B."/>
            <person name="Pukall R."/>
            <person name="McCoy K.D."/>
            <person name="Macpherson A.J."/>
            <person name="Stecher B."/>
        </authorList>
    </citation>
    <scope>NUCLEOTIDE SEQUENCE</scope>
    <source>
        <strain evidence="2">KB18</strain>
    </source>
</reference>
<feature type="chain" id="PRO_5044568706" evidence="1">
    <location>
        <begin position="23"/>
        <end position="275"/>
    </location>
</feature>
<sequence>MKKAALFLTLCLLILFAGCTNAKDPEGRYVYTTVLKYSGEDDPKAYLEIATRSQKLLSLLEEKAGVFVMNAYNFQDVDGEGTPLWEMNRRDLPTEIDPAGHCVCVDRNYLDLHGIKAAGGTPASESLVIDDRTQNILVPEKFKDREQDIIKAYRARFYFEKVTAENSYNEDAGLSERSDLTEEELTVNIIYVEDGQSYPVYREDIVCENGSITDPVVQVYTGNIHCNYAHSNLSQWTYFYYDETDPEKAYEELQPYVEQCGAEESLQSVKRIQQK</sequence>
<feature type="signal peptide" evidence="1">
    <location>
        <begin position="1"/>
        <end position="22"/>
    </location>
</feature>
<dbReference type="EMBL" id="CP021422">
    <property type="protein sequence ID" value="ASB42588.1"/>
    <property type="molecule type" value="Genomic_DNA"/>
</dbReference>
<evidence type="ECO:0000313" key="4">
    <source>
        <dbReference type="Proteomes" id="UP000196710"/>
    </source>
</evidence>
<proteinExistence type="predicted"/>
<dbReference type="RefSeq" id="WP_066537454.1">
    <property type="nucleotide sequence ID" value="NZ_CP021422.1"/>
</dbReference>
<evidence type="ECO:0000313" key="2">
    <source>
        <dbReference type="EMBL" id="ASB42588.1"/>
    </source>
</evidence>
<accession>A0A1Z2XVU9</accession>
<evidence type="ECO:0000313" key="5">
    <source>
        <dbReference type="Proteomes" id="UP000596035"/>
    </source>
</evidence>
<reference evidence="3 5" key="3">
    <citation type="submission" date="2020-11" db="EMBL/GenBank/DDBJ databases">
        <title>Closed and high quality bacterial genomes of the OMM12 community.</title>
        <authorList>
            <person name="Marbouty M."/>
            <person name="Lamy-Besnier Q."/>
            <person name="Debarbieux L."/>
            <person name="Koszul R."/>
        </authorList>
    </citation>
    <scope>NUCLEOTIDE SEQUENCE [LARGE SCALE GENOMIC DNA]</scope>
    <source>
        <strain evidence="3 5">KB18</strain>
    </source>
</reference>
<dbReference type="PROSITE" id="PS51257">
    <property type="entry name" value="PROKAR_LIPOPROTEIN"/>
    <property type="match status" value="1"/>
</dbReference>
<dbReference type="Proteomes" id="UP000596035">
    <property type="component" value="Chromosome"/>
</dbReference>
<reference evidence="4" key="2">
    <citation type="submission" date="2017-05" db="EMBL/GenBank/DDBJ databases">
        <title>Improved OligoMM genomes.</title>
        <authorList>
            <person name="Garzetti D."/>
        </authorList>
    </citation>
    <scope>NUCLEOTIDE SEQUENCE [LARGE SCALE GENOMIC DNA]</scope>
    <source>
        <strain evidence="4">KB18</strain>
    </source>
</reference>
<dbReference type="Proteomes" id="UP000196710">
    <property type="component" value="Chromosome"/>
</dbReference>
<dbReference type="KEGG" id="amur:ADH66_19260"/>
<evidence type="ECO:0000313" key="3">
    <source>
        <dbReference type="EMBL" id="QQR31886.1"/>
    </source>
</evidence>
<evidence type="ECO:0000256" key="1">
    <source>
        <dbReference type="SAM" id="SignalP"/>
    </source>
</evidence>
<gene>
    <name evidence="2" type="ORF">ADH66_19260</name>
    <name evidence="3" type="ORF">I5Q82_09695</name>
</gene>
<keyword evidence="4" id="KW-1185">Reference proteome</keyword>
<dbReference type="AlphaFoldDB" id="A0A1Z2XVU9"/>
<dbReference type="EMBL" id="CP065321">
    <property type="protein sequence ID" value="QQR31886.1"/>
    <property type="molecule type" value="Genomic_DNA"/>
</dbReference>
<organism evidence="3 5">
    <name type="scientific">Acutalibacter muris</name>
    <dbReference type="NCBI Taxonomy" id="1796620"/>
    <lineage>
        <taxon>Bacteria</taxon>
        <taxon>Bacillati</taxon>
        <taxon>Bacillota</taxon>
        <taxon>Clostridia</taxon>
        <taxon>Eubacteriales</taxon>
        <taxon>Acutalibacteraceae</taxon>
        <taxon>Acutalibacter</taxon>
    </lineage>
</organism>
<protein>
    <submittedName>
        <fullName evidence="3">Uncharacterized protein</fullName>
    </submittedName>
</protein>
<name>A0A1Z2XVU9_9FIRM</name>